<feature type="domain" description="M23ase beta-sheet core" evidence="1">
    <location>
        <begin position="89"/>
        <end position="186"/>
    </location>
</feature>
<sequence>MQLNETLSKYQSSFHEVMKGLHDTSNLKKVDMSKYNEALMVVDVNDTAAFTAWMELQLEGKIGWGGYMEHREIYRRSKHFDGQGEPRSLHLGIDLWAPAGTALYCPLHGVVESFADNAGFANYGPTIIVKHLLDGHTFFTLYGHLSRSSLVGLSIGDQIQRGSAFATLGDNEENGNWPPHLHFQLITDLIGKVGDFPGVAAVSDRALFEKICPDPNLVLNCQ</sequence>
<reference evidence="2 3" key="1">
    <citation type="journal article" date="2023" name="Microbiol. Resour. Announc.">
        <title>Complete Genome Sequence of Imperialibacter roseus strain P4T.</title>
        <authorList>
            <person name="Tizabi D.R."/>
            <person name="Bachvaroff T."/>
            <person name="Hill R.T."/>
        </authorList>
    </citation>
    <scope>NUCLEOTIDE SEQUENCE [LARGE SCALE GENOMIC DNA]</scope>
    <source>
        <strain evidence="2 3">P4T</strain>
    </source>
</reference>
<dbReference type="Gene3D" id="2.70.70.10">
    <property type="entry name" value="Glucose Permease (Domain IIA)"/>
    <property type="match status" value="1"/>
</dbReference>
<proteinExistence type="predicted"/>
<dbReference type="InterPro" id="IPR016047">
    <property type="entry name" value="M23ase_b-sheet_dom"/>
</dbReference>
<dbReference type="CDD" id="cd12797">
    <property type="entry name" value="M23_peptidase"/>
    <property type="match status" value="1"/>
</dbReference>
<accession>A0ABZ0IUU2</accession>
<organism evidence="2 3">
    <name type="scientific">Imperialibacter roseus</name>
    <dbReference type="NCBI Taxonomy" id="1324217"/>
    <lineage>
        <taxon>Bacteria</taxon>
        <taxon>Pseudomonadati</taxon>
        <taxon>Bacteroidota</taxon>
        <taxon>Cytophagia</taxon>
        <taxon>Cytophagales</taxon>
        <taxon>Flammeovirgaceae</taxon>
        <taxon>Imperialibacter</taxon>
    </lineage>
</organism>
<protein>
    <submittedName>
        <fullName evidence="2">Peptidoglycan DD-metalloendopeptidase family protein</fullName>
    </submittedName>
</protein>
<gene>
    <name evidence="2" type="ORF">RT717_08880</name>
</gene>
<dbReference type="PANTHER" id="PTHR21666">
    <property type="entry name" value="PEPTIDASE-RELATED"/>
    <property type="match status" value="1"/>
</dbReference>
<dbReference type="InterPro" id="IPR050570">
    <property type="entry name" value="Cell_wall_metabolism_enzyme"/>
</dbReference>
<keyword evidence="3" id="KW-1185">Reference proteome</keyword>
<dbReference type="EMBL" id="CP136051">
    <property type="protein sequence ID" value="WOK08749.1"/>
    <property type="molecule type" value="Genomic_DNA"/>
</dbReference>
<dbReference type="RefSeq" id="WP_317491382.1">
    <property type="nucleotide sequence ID" value="NZ_CP136051.1"/>
</dbReference>
<evidence type="ECO:0000313" key="2">
    <source>
        <dbReference type="EMBL" id="WOK08749.1"/>
    </source>
</evidence>
<dbReference type="PANTHER" id="PTHR21666:SF270">
    <property type="entry name" value="MUREIN HYDROLASE ACTIVATOR ENVC"/>
    <property type="match status" value="1"/>
</dbReference>
<dbReference type="Proteomes" id="UP001302349">
    <property type="component" value="Chromosome"/>
</dbReference>
<name>A0ABZ0IUU2_9BACT</name>
<dbReference type="SUPFAM" id="SSF51261">
    <property type="entry name" value="Duplicated hybrid motif"/>
    <property type="match status" value="1"/>
</dbReference>
<dbReference type="InterPro" id="IPR011055">
    <property type="entry name" value="Dup_hybrid_motif"/>
</dbReference>
<dbReference type="Pfam" id="PF01551">
    <property type="entry name" value="Peptidase_M23"/>
    <property type="match status" value="1"/>
</dbReference>
<evidence type="ECO:0000259" key="1">
    <source>
        <dbReference type="Pfam" id="PF01551"/>
    </source>
</evidence>
<evidence type="ECO:0000313" key="3">
    <source>
        <dbReference type="Proteomes" id="UP001302349"/>
    </source>
</evidence>